<evidence type="ECO:0000259" key="1">
    <source>
        <dbReference type="Pfam" id="PF00534"/>
    </source>
</evidence>
<accession>A0ABU7JL00</accession>
<dbReference type="InterPro" id="IPR001296">
    <property type="entry name" value="Glyco_trans_1"/>
</dbReference>
<organism evidence="3 4">
    <name type="scientific">Alkalimonas mucilaginosa</name>
    <dbReference type="NCBI Taxonomy" id="3057676"/>
    <lineage>
        <taxon>Bacteria</taxon>
        <taxon>Pseudomonadati</taxon>
        <taxon>Pseudomonadota</taxon>
        <taxon>Gammaproteobacteria</taxon>
        <taxon>Alkalimonas</taxon>
    </lineage>
</organism>
<dbReference type="Pfam" id="PF13439">
    <property type="entry name" value="Glyco_transf_4"/>
    <property type="match status" value="1"/>
</dbReference>
<dbReference type="SUPFAM" id="SSF53756">
    <property type="entry name" value="UDP-Glycosyltransferase/glycogen phosphorylase"/>
    <property type="match status" value="1"/>
</dbReference>
<keyword evidence="3" id="KW-0328">Glycosyltransferase</keyword>
<keyword evidence="4" id="KW-1185">Reference proteome</keyword>
<dbReference type="RefSeq" id="WP_330089336.1">
    <property type="nucleotide sequence ID" value="NZ_JAUGZK010000021.1"/>
</dbReference>
<dbReference type="PANTHER" id="PTHR12526">
    <property type="entry name" value="GLYCOSYLTRANSFERASE"/>
    <property type="match status" value="1"/>
</dbReference>
<dbReference type="PANTHER" id="PTHR12526:SF638">
    <property type="entry name" value="SPORE COAT PROTEIN SA"/>
    <property type="match status" value="1"/>
</dbReference>
<reference evidence="3 4" key="1">
    <citation type="submission" date="2023-06" db="EMBL/GenBank/DDBJ databases">
        <title>Alkalimonas sp., MEB004 an alkaliphilic bacterium isolated from Lonar Lake, India.</title>
        <authorList>
            <person name="Joshi A."/>
            <person name="Thite S."/>
        </authorList>
    </citation>
    <scope>NUCLEOTIDE SEQUENCE [LARGE SCALE GENOMIC DNA]</scope>
    <source>
        <strain evidence="3 4">MEB004</strain>
    </source>
</reference>
<dbReference type="CDD" id="cd03811">
    <property type="entry name" value="GT4_GT28_WabH-like"/>
    <property type="match status" value="1"/>
</dbReference>
<evidence type="ECO:0000313" key="3">
    <source>
        <dbReference type="EMBL" id="MEE2026028.1"/>
    </source>
</evidence>
<keyword evidence="3" id="KW-0808">Transferase</keyword>
<dbReference type="InterPro" id="IPR028098">
    <property type="entry name" value="Glyco_trans_4-like_N"/>
</dbReference>
<proteinExistence type="predicted"/>
<evidence type="ECO:0000313" key="4">
    <source>
        <dbReference type="Proteomes" id="UP001339167"/>
    </source>
</evidence>
<gene>
    <name evidence="3" type="ORF">QWF21_17460</name>
</gene>
<protein>
    <submittedName>
        <fullName evidence="3">Glycosyltransferase</fullName>
        <ecNumber evidence="3">2.4.-.-</ecNumber>
    </submittedName>
</protein>
<dbReference type="Proteomes" id="UP001339167">
    <property type="component" value="Unassembled WGS sequence"/>
</dbReference>
<dbReference type="Gene3D" id="3.40.50.2000">
    <property type="entry name" value="Glycogen Phosphorylase B"/>
    <property type="match status" value="2"/>
</dbReference>
<dbReference type="EMBL" id="JAUGZK010000021">
    <property type="protein sequence ID" value="MEE2026028.1"/>
    <property type="molecule type" value="Genomic_DNA"/>
</dbReference>
<feature type="domain" description="Glycosyl transferase family 1" evidence="1">
    <location>
        <begin position="197"/>
        <end position="341"/>
    </location>
</feature>
<dbReference type="EC" id="2.4.-.-" evidence="3"/>
<evidence type="ECO:0000259" key="2">
    <source>
        <dbReference type="Pfam" id="PF13439"/>
    </source>
</evidence>
<name>A0ABU7JL00_9GAMM</name>
<feature type="domain" description="Glycosyltransferase subfamily 4-like N-terminal" evidence="2">
    <location>
        <begin position="15"/>
        <end position="185"/>
    </location>
</feature>
<sequence length="367" mass="41151">MSKRILLVITSLNGGGAEMAVLRMLKAFNAVPDTSAHLISLSQKNDYQDVDPEMVTMLPIANSKSLDSFFKRGKVIQLLQQEVARLEQEQGAFDVIFSHLEVTNVIVAAANFHCPVFYVHHNSIQQELLCAKERGPFKYFKMKQRLKALKNKDVICVSKGSASEFTLPWLPVKSCQVIYNPFDAEEIIAGSQEGGNPYPDRPYLLHVGRFGRAKRHDRLFEAFAQLTGPEVLVLLTKQSSKLTKLIKRYGLEDRVIVAGFQANPYRFMKHARCVVLSSDYEGLGNVMVESLLIGTPFIANDYPHGAKEVLGHWRPEWLAETGSADDLARKLAQLLQQPPQAFQWPDAELFSHVHSANAYLALINKAT</sequence>
<comment type="caution">
    <text evidence="3">The sequence shown here is derived from an EMBL/GenBank/DDBJ whole genome shotgun (WGS) entry which is preliminary data.</text>
</comment>
<dbReference type="GO" id="GO:0016757">
    <property type="term" value="F:glycosyltransferase activity"/>
    <property type="evidence" value="ECO:0007669"/>
    <property type="project" value="UniProtKB-KW"/>
</dbReference>
<dbReference type="Pfam" id="PF00534">
    <property type="entry name" value="Glycos_transf_1"/>
    <property type="match status" value="1"/>
</dbReference>